<dbReference type="EMBL" id="BAAAQX010000039">
    <property type="protein sequence ID" value="GAA2214268.1"/>
    <property type="molecule type" value="Genomic_DNA"/>
</dbReference>
<protein>
    <submittedName>
        <fullName evidence="1">Uncharacterized protein</fullName>
    </submittedName>
</protein>
<keyword evidence="2" id="KW-1185">Reference proteome</keyword>
<gene>
    <name evidence="1" type="ORF">GCM10009850_097330</name>
</gene>
<name>A0ABN3CXU6_9ACTN</name>
<reference evidence="1 2" key="1">
    <citation type="journal article" date="2019" name="Int. J. Syst. Evol. Microbiol.">
        <title>The Global Catalogue of Microorganisms (GCM) 10K type strain sequencing project: providing services to taxonomists for standard genome sequencing and annotation.</title>
        <authorList>
            <consortium name="The Broad Institute Genomics Platform"/>
            <consortium name="The Broad Institute Genome Sequencing Center for Infectious Disease"/>
            <person name="Wu L."/>
            <person name="Ma J."/>
        </authorList>
    </citation>
    <scope>NUCLEOTIDE SEQUENCE [LARGE SCALE GENOMIC DNA]</scope>
    <source>
        <strain evidence="1 2">JCM 16114</strain>
    </source>
</reference>
<dbReference type="Proteomes" id="UP001499843">
    <property type="component" value="Unassembled WGS sequence"/>
</dbReference>
<comment type="caution">
    <text evidence="1">The sequence shown here is derived from an EMBL/GenBank/DDBJ whole genome shotgun (WGS) entry which is preliminary data.</text>
</comment>
<accession>A0ABN3CXU6</accession>
<evidence type="ECO:0000313" key="1">
    <source>
        <dbReference type="EMBL" id="GAA2214268.1"/>
    </source>
</evidence>
<sequence length="54" mass="5588">MLGVGECGTRPLRHQIEPMHATLRLSPPLLGVVFESGMLPVTRPPGIGTAGAPA</sequence>
<evidence type="ECO:0000313" key="2">
    <source>
        <dbReference type="Proteomes" id="UP001499843"/>
    </source>
</evidence>
<proteinExistence type="predicted"/>
<organism evidence="1 2">
    <name type="scientific">Nonomuraea monospora</name>
    <dbReference type="NCBI Taxonomy" id="568818"/>
    <lineage>
        <taxon>Bacteria</taxon>
        <taxon>Bacillati</taxon>
        <taxon>Actinomycetota</taxon>
        <taxon>Actinomycetes</taxon>
        <taxon>Streptosporangiales</taxon>
        <taxon>Streptosporangiaceae</taxon>
        <taxon>Nonomuraea</taxon>
    </lineage>
</organism>